<evidence type="ECO:0008006" key="5">
    <source>
        <dbReference type="Google" id="ProtNLM"/>
    </source>
</evidence>
<dbReference type="GO" id="GO:0033588">
    <property type="term" value="C:elongator holoenzyme complex"/>
    <property type="evidence" value="ECO:0007669"/>
    <property type="project" value="InterPro"/>
</dbReference>
<dbReference type="AlphaFoldDB" id="A0A0E9N8F7"/>
<dbReference type="InterPro" id="IPR027417">
    <property type="entry name" value="P-loop_NTPase"/>
</dbReference>
<sequence>MAARNIADFIHFPAAHRGHRASLPPDESLVLITQTLATPAEFMLHHFIHTALLNARSVVFISFMNNYHHHASSLRKWGLDLTTHKQNGTFTFIDGFSDILLPPPSNTTPKPGADPRLYFPDPRTGGGGGGISSFAPPITTALKGMNDDPVLIIEGLETVSALGLGDANEVLDLVTFLQKFCSTTLLSLPIDPPLLRPLLPPTTTTPPPPLERAHALLLTSLAARAFRIINVEPLSTGRAKDVTGVLRMVRGGASYIGEEGEGKGEEEGRGEWLFMWVLGGMGSGSYTAGLRCRMSSAWHGIGVPVLIRNRGRCGGYSSLRRSARRTCTHEPKAAGTENGKC</sequence>
<dbReference type="UniPathway" id="UPA00988"/>
<dbReference type="Gene3D" id="3.40.50.300">
    <property type="entry name" value="P-loop containing nucleotide triphosphate hydrolases"/>
    <property type="match status" value="1"/>
</dbReference>
<dbReference type="InterPro" id="IPR018627">
    <property type="entry name" value="ELP6"/>
</dbReference>
<proteinExistence type="inferred from homology"/>
<evidence type="ECO:0000313" key="3">
    <source>
        <dbReference type="EMBL" id="GAO46187.1"/>
    </source>
</evidence>
<dbReference type="Pfam" id="PF09807">
    <property type="entry name" value="ELP6"/>
    <property type="match status" value="1"/>
</dbReference>
<evidence type="ECO:0000256" key="2">
    <source>
        <dbReference type="ARBA" id="ARBA00008837"/>
    </source>
</evidence>
<name>A0A0E9N8F7_SAICN</name>
<dbReference type="Proteomes" id="UP000033140">
    <property type="component" value="Unassembled WGS sequence"/>
</dbReference>
<reference evidence="3 4" key="1">
    <citation type="journal article" date="2011" name="J. Gen. Appl. Microbiol.">
        <title>Draft genome sequencing of the enigmatic yeast Saitoella complicata.</title>
        <authorList>
            <person name="Nishida H."/>
            <person name="Hamamoto M."/>
            <person name="Sugiyama J."/>
        </authorList>
    </citation>
    <scope>NUCLEOTIDE SEQUENCE [LARGE SCALE GENOMIC DNA]</scope>
    <source>
        <strain evidence="3 4">NRRL Y-17804</strain>
    </source>
</reference>
<dbReference type="PANTHER" id="PTHR16184">
    <property type="entry name" value="ELONGATOR COMPLEX PROTEIN 6"/>
    <property type="match status" value="1"/>
</dbReference>
<dbReference type="GO" id="GO:0002098">
    <property type="term" value="P:tRNA wobble uridine modification"/>
    <property type="evidence" value="ECO:0007669"/>
    <property type="project" value="InterPro"/>
</dbReference>
<gene>
    <name evidence="3" type="ORF">G7K_0424-t1</name>
</gene>
<comment type="pathway">
    <text evidence="1">tRNA modification; 5-methoxycarbonylmethyl-2-thiouridine-tRNA biosynthesis.</text>
</comment>
<dbReference type="OMA" id="CISCRPL"/>
<dbReference type="PANTHER" id="PTHR16184:SF6">
    <property type="entry name" value="ELONGATOR COMPLEX PROTEIN 6"/>
    <property type="match status" value="1"/>
</dbReference>
<reference evidence="3 4" key="3">
    <citation type="journal article" date="2015" name="Genome Announc.">
        <title>Draft Genome Sequence of the Archiascomycetous Yeast Saitoella complicata.</title>
        <authorList>
            <person name="Yamauchi K."/>
            <person name="Kondo S."/>
            <person name="Hamamoto M."/>
            <person name="Takahashi Y."/>
            <person name="Ogura Y."/>
            <person name="Hayashi T."/>
            <person name="Nishida H."/>
        </authorList>
    </citation>
    <scope>NUCLEOTIDE SEQUENCE [LARGE SCALE GENOMIC DNA]</scope>
    <source>
        <strain evidence="3 4">NRRL Y-17804</strain>
    </source>
</reference>
<comment type="caution">
    <text evidence="3">The sequence shown here is derived from an EMBL/GenBank/DDBJ whole genome shotgun (WGS) entry which is preliminary data.</text>
</comment>
<evidence type="ECO:0000313" key="4">
    <source>
        <dbReference type="Proteomes" id="UP000033140"/>
    </source>
</evidence>
<evidence type="ECO:0000256" key="1">
    <source>
        <dbReference type="ARBA" id="ARBA00005043"/>
    </source>
</evidence>
<reference evidence="3 4" key="2">
    <citation type="journal article" date="2014" name="J. Gen. Appl. Microbiol.">
        <title>The early diverging ascomycetous budding yeast Saitoella complicata has three histone deacetylases belonging to the Clr6, Hos2, and Rpd3 lineages.</title>
        <authorList>
            <person name="Nishida H."/>
            <person name="Matsumoto T."/>
            <person name="Kondo S."/>
            <person name="Hamamoto M."/>
            <person name="Yoshikawa H."/>
        </authorList>
    </citation>
    <scope>NUCLEOTIDE SEQUENCE [LARGE SCALE GENOMIC DNA]</scope>
    <source>
        <strain evidence="3 4">NRRL Y-17804</strain>
    </source>
</reference>
<keyword evidence="4" id="KW-1185">Reference proteome</keyword>
<comment type="similarity">
    <text evidence="2">Belongs to the ELP6 family.</text>
</comment>
<dbReference type="EMBL" id="BACD03000002">
    <property type="protein sequence ID" value="GAO46187.1"/>
    <property type="molecule type" value="Genomic_DNA"/>
</dbReference>
<protein>
    <recommendedName>
        <fullName evidence="5">Elongator complex protein 6</fullName>
    </recommendedName>
</protein>
<accession>A0A0E9N8F7</accession>
<organism evidence="3 4">
    <name type="scientific">Saitoella complicata (strain BCRC 22490 / CBS 7301 / JCM 7358 / NBRC 10748 / NRRL Y-17804)</name>
    <dbReference type="NCBI Taxonomy" id="698492"/>
    <lineage>
        <taxon>Eukaryota</taxon>
        <taxon>Fungi</taxon>
        <taxon>Dikarya</taxon>
        <taxon>Ascomycota</taxon>
        <taxon>Taphrinomycotina</taxon>
        <taxon>Taphrinomycotina incertae sedis</taxon>
        <taxon>Saitoella</taxon>
    </lineage>
</organism>
<dbReference type="CDD" id="cd19495">
    <property type="entry name" value="Elp6"/>
    <property type="match status" value="1"/>
</dbReference>
<dbReference type="STRING" id="698492.A0A0E9N8F7"/>